<feature type="compositionally biased region" description="Basic residues" evidence="1">
    <location>
        <begin position="270"/>
        <end position="284"/>
    </location>
</feature>
<protein>
    <submittedName>
        <fullName evidence="2">Os07g0191625 protein</fullName>
    </submittedName>
</protein>
<dbReference type="Gramene" id="Os07t0191625-00">
    <property type="protein sequence ID" value="Os07t0191625-00"/>
    <property type="gene ID" value="Os07g0191625"/>
</dbReference>
<dbReference type="AntiFam" id="ANF00142">
    <property type="entry name" value="Shadow ORF (opposite yadG)"/>
</dbReference>
<dbReference type="OMA" id="PITISGW"/>
<evidence type="ECO:0000313" key="2">
    <source>
        <dbReference type="EMBL" id="BAT00431.1"/>
    </source>
</evidence>
<dbReference type="FunCoup" id="A0A0P0X360">
    <property type="interactions" value="331"/>
</dbReference>
<feature type="region of interest" description="Disordered" evidence="1">
    <location>
        <begin position="244"/>
        <end position="296"/>
    </location>
</feature>
<keyword evidence="3" id="KW-1185">Reference proteome</keyword>
<dbReference type="PaxDb" id="39947-A0A0P0X360"/>
<feature type="compositionally biased region" description="Gly residues" evidence="1">
    <location>
        <begin position="285"/>
        <end position="296"/>
    </location>
</feature>
<evidence type="ECO:0000256" key="1">
    <source>
        <dbReference type="SAM" id="MobiDB-lite"/>
    </source>
</evidence>
<dbReference type="AntiFam" id="ANF00095">
    <property type="entry name" value="Shadow ORF (opposite ABC transporters)"/>
</dbReference>
<name>A0A0P0X360_ORYSJ</name>
<sequence>MLSGVGVPITISGWSFLGRRDGVNWVAAAAAAALHGDLECWLRRLWSKSSSPARSGVGGMLETLPTRENDEVVEQLQDARRRLVDGEHDGAPGAGDVAHLLDHAVRARGVQTGRRLVEEQQRGAMDDVHADRHTPPLAAGHAPGPLVADVRVPGRREAELVDEGVDAAALVGGGDGGAEAEVGGEHEGLADGEHGEEAVVLHDVGGAALDEAGAHLHAVERDAAAEAGGDAAGERVEERRLAGAAGAHHGGDAALGGVPGSCRSGCGGGRGRRRGRGPTRRRSRGGGGGPGGPCGR</sequence>
<reference evidence="2 3" key="3">
    <citation type="journal article" date="2013" name="Rice">
        <title>Improvement of the Oryza sativa Nipponbare reference genome using next generation sequence and optical map data.</title>
        <authorList>
            <person name="Kawahara Y."/>
            <person name="de la Bastide M."/>
            <person name="Hamilton J.P."/>
            <person name="Kanamori H."/>
            <person name="McCombie W.R."/>
            <person name="Ouyang S."/>
            <person name="Schwartz D.C."/>
            <person name="Tanaka T."/>
            <person name="Wu J."/>
            <person name="Zhou S."/>
            <person name="Childs K.L."/>
            <person name="Davidson R.M."/>
            <person name="Lin H."/>
            <person name="Quesada-Ocampo L."/>
            <person name="Vaillancourt B."/>
            <person name="Sakai H."/>
            <person name="Lee S.S."/>
            <person name="Kim J."/>
            <person name="Numa H."/>
            <person name="Itoh T."/>
            <person name="Buell C.R."/>
            <person name="Matsumoto T."/>
        </authorList>
    </citation>
    <scope>NUCLEOTIDE SEQUENCE [LARGE SCALE GENOMIC DNA]</scope>
    <source>
        <strain evidence="3">cv. Nipponbare</strain>
    </source>
</reference>
<organism evidence="2 3">
    <name type="scientific">Oryza sativa subsp. japonica</name>
    <name type="common">Rice</name>
    <dbReference type="NCBI Taxonomy" id="39947"/>
    <lineage>
        <taxon>Eukaryota</taxon>
        <taxon>Viridiplantae</taxon>
        <taxon>Streptophyta</taxon>
        <taxon>Embryophyta</taxon>
        <taxon>Tracheophyta</taxon>
        <taxon>Spermatophyta</taxon>
        <taxon>Magnoliopsida</taxon>
        <taxon>Liliopsida</taxon>
        <taxon>Poales</taxon>
        <taxon>Poaceae</taxon>
        <taxon>BOP clade</taxon>
        <taxon>Oryzoideae</taxon>
        <taxon>Oryzeae</taxon>
        <taxon>Oryzinae</taxon>
        <taxon>Oryza</taxon>
        <taxon>Oryza sativa</taxon>
    </lineage>
</organism>
<dbReference type="InParanoid" id="A0A0P0X360"/>
<proteinExistence type="predicted"/>
<reference evidence="2 3" key="2">
    <citation type="journal article" date="2013" name="Plant Cell Physiol.">
        <title>Rice Annotation Project Database (RAP-DB): an integrative and interactive database for rice genomics.</title>
        <authorList>
            <person name="Sakai H."/>
            <person name="Lee S.S."/>
            <person name="Tanaka T."/>
            <person name="Numa H."/>
            <person name="Kim J."/>
            <person name="Kawahara Y."/>
            <person name="Wakimoto H."/>
            <person name="Yang C.C."/>
            <person name="Iwamoto M."/>
            <person name="Abe T."/>
            <person name="Yamada Y."/>
            <person name="Muto A."/>
            <person name="Inokuchi H."/>
            <person name="Ikemura T."/>
            <person name="Matsumoto T."/>
            <person name="Sasaki T."/>
            <person name="Itoh T."/>
        </authorList>
    </citation>
    <scope>NUCLEOTIDE SEQUENCE [LARGE SCALE GENOMIC DNA]</scope>
    <source>
        <strain evidence="3">cv. Nipponbare</strain>
    </source>
</reference>
<accession>A0A0P0X360</accession>
<dbReference type="Proteomes" id="UP000059680">
    <property type="component" value="Chromosome 7"/>
</dbReference>
<dbReference type="EMBL" id="AP014963">
    <property type="protein sequence ID" value="BAT00431.1"/>
    <property type="molecule type" value="Genomic_DNA"/>
</dbReference>
<reference evidence="3" key="1">
    <citation type="journal article" date="2005" name="Nature">
        <title>The map-based sequence of the rice genome.</title>
        <authorList>
            <consortium name="International rice genome sequencing project (IRGSP)"/>
            <person name="Matsumoto T."/>
            <person name="Wu J."/>
            <person name="Kanamori H."/>
            <person name="Katayose Y."/>
            <person name="Fujisawa M."/>
            <person name="Namiki N."/>
            <person name="Mizuno H."/>
            <person name="Yamamoto K."/>
            <person name="Antonio B.A."/>
            <person name="Baba T."/>
            <person name="Sakata K."/>
            <person name="Nagamura Y."/>
            <person name="Aoki H."/>
            <person name="Arikawa K."/>
            <person name="Arita K."/>
            <person name="Bito T."/>
            <person name="Chiden Y."/>
            <person name="Fujitsuka N."/>
            <person name="Fukunaka R."/>
            <person name="Hamada M."/>
            <person name="Harada C."/>
            <person name="Hayashi A."/>
            <person name="Hijishita S."/>
            <person name="Honda M."/>
            <person name="Hosokawa S."/>
            <person name="Ichikawa Y."/>
            <person name="Idonuma A."/>
            <person name="Iijima M."/>
            <person name="Ikeda M."/>
            <person name="Ikeno M."/>
            <person name="Ito K."/>
            <person name="Ito S."/>
            <person name="Ito T."/>
            <person name="Ito Y."/>
            <person name="Ito Y."/>
            <person name="Iwabuchi A."/>
            <person name="Kamiya K."/>
            <person name="Karasawa W."/>
            <person name="Kurita K."/>
            <person name="Katagiri S."/>
            <person name="Kikuta A."/>
            <person name="Kobayashi H."/>
            <person name="Kobayashi N."/>
            <person name="Machita K."/>
            <person name="Maehara T."/>
            <person name="Masukawa M."/>
            <person name="Mizubayashi T."/>
            <person name="Mukai Y."/>
            <person name="Nagasaki H."/>
            <person name="Nagata Y."/>
            <person name="Naito S."/>
            <person name="Nakashima M."/>
            <person name="Nakama Y."/>
            <person name="Nakamichi Y."/>
            <person name="Nakamura M."/>
            <person name="Meguro A."/>
            <person name="Negishi M."/>
            <person name="Ohta I."/>
            <person name="Ohta T."/>
            <person name="Okamoto M."/>
            <person name="Ono N."/>
            <person name="Saji S."/>
            <person name="Sakaguchi M."/>
            <person name="Sakai K."/>
            <person name="Shibata M."/>
            <person name="Shimokawa T."/>
            <person name="Song J."/>
            <person name="Takazaki Y."/>
            <person name="Terasawa K."/>
            <person name="Tsugane M."/>
            <person name="Tsuji K."/>
            <person name="Ueda S."/>
            <person name="Waki K."/>
            <person name="Yamagata H."/>
            <person name="Yamamoto M."/>
            <person name="Yamamoto S."/>
            <person name="Yamane H."/>
            <person name="Yoshiki S."/>
            <person name="Yoshihara R."/>
            <person name="Yukawa K."/>
            <person name="Zhong H."/>
            <person name="Yano M."/>
            <person name="Yuan Q."/>
            <person name="Ouyang S."/>
            <person name="Liu J."/>
            <person name="Jones K.M."/>
            <person name="Gansberger K."/>
            <person name="Moffat K."/>
            <person name="Hill J."/>
            <person name="Bera J."/>
            <person name="Fadrosh D."/>
            <person name="Jin S."/>
            <person name="Johri S."/>
            <person name="Kim M."/>
            <person name="Overton L."/>
            <person name="Reardon M."/>
            <person name="Tsitrin T."/>
            <person name="Vuong H."/>
            <person name="Weaver B."/>
            <person name="Ciecko A."/>
            <person name="Tallon L."/>
            <person name="Jackson J."/>
            <person name="Pai G."/>
            <person name="Aken S.V."/>
            <person name="Utterback T."/>
            <person name="Reidmuller S."/>
            <person name="Feldblyum T."/>
            <person name="Hsiao J."/>
            <person name="Zismann V."/>
            <person name="Iobst S."/>
            <person name="de Vazeille A.R."/>
            <person name="Buell C.R."/>
            <person name="Ying K."/>
            <person name="Li Y."/>
            <person name="Lu T."/>
            <person name="Huang Y."/>
            <person name="Zhao Q."/>
            <person name="Feng Q."/>
            <person name="Zhang L."/>
            <person name="Zhu J."/>
            <person name="Weng Q."/>
            <person name="Mu J."/>
            <person name="Lu Y."/>
            <person name="Fan D."/>
            <person name="Liu Y."/>
            <person name="Guan J."/>
            <person name="Zhang Y."/>
            <person name="Yu S."/>
            <person name="Liu X."/>
            <person name="Zhang Y."/>
            <person name="Hong G."/>
            <person name="Han B."/>
            <person name="Choisne N."/>
            <person name="Demange N."/>
            <person name="Orjeda G."/>
            <person name="Samain S."/>
            <person name="Cattolico L."/>
            <person name="Pelletier E."/>
            <person name="Couloux A."/>
            <person name="Segurens B."/>
            <person name="Wincker P."/>
            <person name="D'Hont A."/>
            <person name="Scarpelli C."/>
            <person name="Weissenbach J."/>
            <person name="Salanoubat M."/>
            <person name="Quetier F."/>
            <person name="Yu Y."/>
            <person name="Kim H.R."/>
            <person name="Rambo T."/>
            <person name="Currie J."/>
            <person name="Collura K."/>
            <person name="Luo M."/>
            <person name="Yang T."/>
            <person name="Ammiraju J.S.S."/>
            <person name="Engler F."/>
            <person name="Soderlund C."/>
            <person name="Wing R.A."/>
            <person name="Palmer L.E."/>
            <person name="de la Bastide M."/>
            <person name="Spiegel L."/>
            <person name="Nascimento L."/>
            <person name="Zutavern T."/>
            <person name="O'Shaughnessy A."/>
            <person name="Dike S."/>
            <person name="Dedhia N."/>
            <person name="Preston R."/>
            <person name="Balija V."/>
            <person name="McCombie W.R."/>
            <person name="Chow T."/>
            <person name="Chen H."/>
            <person name="Chung M."/>
            <person name="Chen C."/>
            <person name="Shaw J."/>
            <person name="Wu H."/>
            <person name="Hsiao K."/>
            <person name="Chao Y."/>
            <person name="Chu M."/>
            <person name="Cheng C."/>
            <person name="Hour A."/>
            <person name="Lee P."/>
            <person name="Lin S."/>
            <person name="Lin Y."/>
            <person name="Liou J."/>
            <person name="Liu S."/>
            <person name="Hsing Y."/>
            <person name="Raghuvanshi S."/>
            <person name="Mohanty A."/>
            <person name="Bharti A.K."/>
            <person name="Gaur A."/>
            <person name="Gupta V."/>
            <person name="Kumar D."/>
            <person name="Ravi V."/>
            <person name="Vij S."/>
            <person name="Kapur A."/>
            <person name="Khurana P."/>
            <person name="Khurana P."/>
            <person name="Khurana J.P."/>
            <person name="Tyagi A.K."/>
            <person name="Gaikwad K."/>
            <person name="Singh A."/>
            <person name="Dalal V."/>
            <person name="Srivastava S."/>
            <person name="Dixit A."/>
            <person name="Pal A.K."/>
            <person name="Ghazi I.A."/>
            <person name="Yadav M."/>
            <person name="Pandit A."/>
            <person name="Bhargava A."/>
            <person name="Sureshbabu K."/>
            <person name="Batra K."/>
            <person name="Sharma T.R."/>
            <person name="Mohapatra T."/>
            <person name="Singh N.K."/>
            <person name="Messing J."/>
            <person name="Nelson A.B."/>
            <person name="Fuks G."/>
            <person name="Kavchok S."/>
            <person name="Keizer G."/>
            <person name="Linton E."/>
            <person name="Llaca V."/>
            <person name="Song R."/>
            <person name="Tanyolac B."/>
            <person name="Young S."/>
            <person name="Ho-Il K."/>
            <person name="Hahn J.H."/>
            <person name="Sangsakoo G."/>
            <person name="Vanavichit A."/>
            <person name="de Mattos Luiz.A.T."/>
            <person name="Zimmer P.D."/>
            <person name="Malone G."/>
            <person name="Dellagostin O."/>
            <person name="de Oliveira A.C."/>
            <person name="Bevan M."/>
            <person name="Bancroft I."/>
            <person name="Minx P."/>
            <person name="Cordum H."/>
            <person name="Wilson R."/>
            <person name="Cheng Z."/>
            <person name="Jin W."/>
            <person name="Jiang J."/>
            <person name="Leong S.A."/>
            <person name="Iwama H."/>
            <person name="Gojobori T."/>
            <person name="Itoh T."/>
            <person name="Niimura Y."/>
            <person name="Fujii Y."/>
            <person name="Habara T."/>
            <person name="Sakai H."/>
            <person name="Sato Y."/>
            <person name="Wilson G."/>
            <person name="Kumar K."/>
            <person name="McCouch S."/>
            <person name="Juretic N."/>
            <person name="Hoen D."/>
            <person name="Wright S."/>
            <person name="Bruskiewich R."/>
            <person name="Bureau T."/>
            <person name="Miyao A."/>
            <person name="Hirochika H."/>
            <person name="Nishikawa T."/>
            <person name="Kadowaki K."/>
            <person name="Sugiura M."/>
            <person name="Burr B."/>
            <person name="Sasaki T."/>
        </authorList>
    </citation>
    <scope>NUCLEOTIDE SEQUENCE [LARGE SCALE GENOMIC DNA]</scope>
    <source>
        <strain evidence="3">cv. Nipponbare</strain>
    </source>
</reference>
<evidence type="ECO:0000313" key="3">
    <source>
        <dbReference type="Proteomes" id="UP000059680"/>
    </source>
</evidence>
<gene>
    <name evidence="2" type="ordered locus">Os07g0191625</name>
    <name evidence="2" type="ORF">OSNPB_070191625</name>
</gene>
<dbReference type="AlphaFoldDB" id="A0A0P0X360"/>
<dbReference type="eggNOG" id="ENOG502R7FY">
    <property type="taxonomic scope" value="Eukaryota"/>
</dbReference>
<feature type="compositionally biased region" description="Gly residues" evidence="1">
    <location>
        <begin position="253"/>
        <end position="269"/>
    </location>
</feature>